<dbReference type="Pfam" id="PF01979">
    <property type="entry name" value="Amidohydro_1"/>
    <property type="match status" value="1"/>
</dbReference>
<feature type="domain" description="Amidohydrolase-related" evidence="1">
    <location>
        <begin position="58"/>
        <end position="423"/>
    </location>
</feature>
<dbReference type="Gene3D" id="3.20.20.140">
    <property type="entry name" value="Metal-dependent hydrolases"/>
    <property type="match status" value="1"/>
</dbReference>
<dbReference type="Proteomes" id="UP001140453">
    <property type="component" value="Unassembled WGS sequence"/>
</dbReference>
<dbReference type="GO" id="GO:0016810">
    <property type="term" value="F:hydrolase activity, acting on carbon-nitrogen (but not peptide) bonds"/>
    <property type="evidence" value="ECO:0007669"/>
    <property type="project" value="InterPro"/>
</dbReference>
<evidence type="ECO:0000313" key="3">
    <source>
        <dbReference type="Proteomes" id="UP001140453"/>
    </source>
</evidence>
<dbReference type="InterPro" id="IPR051781">
    <property type="entry name" value="Metallo-dep_Hydrolase"/>
</dbReference>
<keyword evidence="3" id="KW-1185">Reference proteome</keyword>
<organism evidence="2 3">
    <name type="scientific">Gnomoniopsis smithogilvyi</name>
    <dbReference type="NCBI Taxonomy" id="1191159"/>
    <lineage>
        <taxon>Eukaryota</taxon>
        <taxon>Fungi</taxon>
        <taxon>Dikarya</taxon>
        <taxon>Ascomycota</taxon>
        <taxon>Pezizomycotina</taxon>
        <taxon>Sordariomycetes</taxon>
        <taxon>Sordariomycetidae</taxon>
        <taxon>Diaporthales</taxon>
        <taxon>Gnomoniaceae</taxon>
        <taxon>Gnomoniopsis</taxon>
    </lineage>
</organism>
<dbReference type="AlphaFoldDB" id="A0A9W8YJQ1"/>
<sequence>MTRKGVTIHSSLLFDPKKKAFVKNVSIRVDTERGSIIEVYNRKSDDEITDGIDLRGRVVMPGFVDAHTHVFLHPYSERSSTEQMRDESIVERTVRATNHVRDALLSGYTTYRDLGTEAMENFDANLRDTINRGLIPGPRLFVATHAVASSSSYEVRSENRMNGLVLPKASDAEDGPWGVRRAVRRRVGDGADVIKFYADYRRKVMRFPPLPPSVVGGKQPGSGIRFPPDHAEVNPAIPLFSQEEMTAIVQEAKLSKLPVVAHAGSIEGATMAVRAGVTSLEHVNQSTDELFEEMRERGTIFVPTLAVFDLEGTRADLKQAQARVKRAFDMGVRLAAGGDTGTFPHGEGVRELELMIQSGVPLEDVLEACMVGGWEACGKDLCGYRFGFFEAGARADIIALDTDPREDAKALRKVNFVMKDGEVYKKDGVPLNWPAEHKWAVSEDDESEDEEWFKV</sequence>
<dbReference type="InterPro" id="IPR057744">
    <property type="entry name" value="OTAase-like"/>
</dbReference>
<evidence type="ECO:0000259" key="1">
    <source>
        <dbReference type="Pfam" id="PF01979"/>
    </source>
</evidence>
<protein>
    <recommendedName>
        <fullName evidence="1">Amidohydrolase-related domain-containing protein</fullName>
    </recommendedName>
</protein>
<dbReference type="InterPro" id="IPR006680">
    <property type="entry name" value="Amidohydro-rel"/>
</dbReference>
<gene>
    <name evidence="2" type="ORF">N0V93_009297</name>
</gene>
<dbReference type="PANTHER" id="PTHR43135:SF3">
    <property type="entry name" value="ALPHA-D-RIBOSE 1-METHYLPHOSPHONATE 5-TRIPHOSPHATE DIPHOSPHATASE"/>
    <property type="match status" value="1"/>
</dbReference>
<dbReference type="SUPFAM" id="SSF51556">
    <property type="entry name" value="Metallo-dependent hydrolases"/>
    <property type="match status" value="1"/>
</dbReference>
<dbReference type="PANTHER" id="PTHR43135">
    <property type="entry name" value="ALPHA-D-RIBOSE 1-METHYLPHOSPHONATE 5-TRIPHOSPHATE DIPHOSPHATASE"/>
    <property type="match status" value="1"/>
</dbReference>
<dbReference type="InterPro" id="IPR032466">
    <property type="entry name" value="Metal_Hydrolase"/>
</dbReference>
<comment type="caution">
    <text evidence="2">The sequence shown here is derived from an EMBL/GenBank/DDBJ whole genome shotgun (WGS) entry which is preliminary data.</text>
</comment>
<dbReference type="SUPFAM" id="SSF51338">
    <property type="entry name" value="Composite domain of metallo-dependent hydrolases"/>
    <property type="match status" value="1"/>
</dbReference>
<evidence type="ECO:0000313" key="2">
    <source>
        <dbReference type="EMBL" id="KAJ4386402.1"/>
    </source>
</evidence>
<reference evidence="2" key="1">
    <citation type="submission" date="2022-10" db="EMBL/GenBank/DDBJ databases">
        <title>Tapping the CABI collections for fungal endophytes: first genome assemblies for Collariella, Neodidymelliopsis, Ascochyta clinopodiicola, Didymella pomorum, Didymosphaeria variabile, Neocosmospora piperis and Neocucurbitaria cava.</title>
        <authorList>
            <person name="Hill R."/>
        </authorList>
    </citation>
    <scope>NUCLEOTIDE SEQUENCE</scope>
    <source>
        <strain evidence="2">IMI 355082</strain>
    </source>
</reference>
<dbReference type="InterPro" id="IPR011059">
    <property type="entry name" value="Metal-dep_hydrolase_composite"/>
</dbReference>
<dbReference type="OrthoDB" id="5595695at2759"/>
<dbReference type="EMBL" id="JAPEVB010000006">
    <property type="protein sequence ID" value="KAJ4386402.1"/>
    <property type="molecule type" value="Genomic_DNA"/>
</dbReference>
<proteinExistence type="predicted"/>
<accession>A0A9W8YJQ1</accession>
<dbReference type="Gene3D" id="2.30.40.10">
    <property type="entry name" value="Urease, subunit C, domain 1"/>
    <property type="match status" value="1"/>
</dbReference>
<dbReference type="CDD" id="cd01299">
    <property type="entry name" value="Met_dep_hydrolase_A"/>
    <property type="match status" value="1"/>
</dbReference>
<name>A0A9W8YJQ1_9PEZI</name>